<dbReference type="Pfam" id="PF17957">
    <property type="entry name" value="Big_7"/>
    <property type="match status" value="1"/>
</dbReference>
<proteinExistence type="predicted"/>
<dbReference type="EMBL" id="JAESIY010000007">
    <property type="protein sequence ID" value="MBL3657216.1"/>
    <property type="molecule type" value="Genomic_DNA"/>
</dbReference>
<comment type="caution">
    <text evidence="1">The sequence shown here is derived from an EMBL/GenBank/DDBJ whole genome shotgun (WGS) entry which is preliminary data.</text>
</comment>
<dbReference type="AlphaFoldDB" id="A0A937F6D1"/>
<reference evidence="1" key="1">
    <citation type="submission" date="2021-01" db="EMBL/GenBank/DDBJ databases">
        <title>Fulvivirga kasyanovii gen. nov., sp nov., a novel member of the phylum Bacteroidetes isolated from seawater in a mussel farm.</title>
        <authorList>
            <person name="Zhao L.-H."/>
            <person name="Wang Z.-J."/>
        </authorList>
    </citation>
    <scope>NUCLEOTIDE SEQUENCE</scope>
    <source>
        <strain evidence="1">2943</strain>
    </source>
</reference>
<sequence length="502" mass="57628">MNNYFLNSLKLLIFLTPFLLQSCSDDSDGLDNVTSELEFTNLKEGEELWNTVNIQASAKDGISITSLQLFVDDQLLASESNKAVISSDWNTSNTEDGKHTLKVIATNASQNSTEKEITVMVKNNLITLQVPDYELRYGEEGYIFLSDRNGKLIASEPLIAGKEITLKNNNFQDSIFFLTELYDSQSREYALIQTFSDVKRGSHWNISNTGKFSSNTLKADITFTNVSENGYFRAYSNGDDSAYIIGDLGHQESLSLSRSPSYLYTVKFDDAHQPISYNLFKGIHEGENIVDLSQVNKTFDEIEIKLPDYDLYNYFLYGIDGEGKSAKDFEVDYESNSEAGVTTTKISYAGESFENYRLEFNWSKDNYNYSQYIYGLDHLELKEINHDFDFHFKDKGFSYSATGDFDVAFYDIWGDINEKVIYWTVTLPQATERIVPEIELPENLEFLNILKSEHSSSINFEDYDQFNDYYEILEFISHSESGYYGVTRYDKNYVSVEYELDN</sequence>
<evidence type="ECO:0000313" key="1">
    <source>
        <dbReference type="EMBL" id="MBL3657216.1"/>
    </source>
</evidence>
<dbReference type="Gene3D" id="2.60.40.10">
    <property type="entry name" value="Immunoglobulins"/>
    <property type="match status" value="1"/>
</dbReference>
<keyword evidence="2" id="KW-1185">Reference proteome</keyword>
<protein>
    <submittedName>
        <fullName evidence="1">Uncharacterized protein</fullName>
    </submittedName>
</protein>
<accession>A0A937F6D1</accession>
<gene>
    <name evidence="1" type="ORF">JL102_13800</name>
</gene>
<dbReference type="InterPro" id="IPR013783">
    <property type="entry name" value="Ig-like_fold"/>
</dbReference>
<dbReference type="Proteomes" id="UP000659388">
    <property type="component" value="Unassembled WGS sequence"/>
</dbReference>
<name>A0A937F6D1_9BACT</name>
<evidence type="ECO:0000313" key="2">
    <source>
        <dbReference type="Proteomes" id="UP000659388"/>
    </source>
</evidence>
<organism evidence="1 2">
    <name type="scientific">Fulvivirga sediminis</name>
    <dbReference type="NCBI Taxonomy" id="2803949"/>
    <lineage>
        <taxon>Bacteria</taxon>
        <taxon>Pseudomonadati</taxon>
        <taxon>Bacteroidota</taxon>
        <taxon>Cytophagia</taxon>
        <taxon>Cytophagales</taxon>
        <taxon>Fulvivirgaceae</taxon>
        <taxon>Fulvivirga</taxon>
    </lineage>
</organism>
<dbReference type="RefSeq" id="WP_202245003.1">
    <property type="nucleotide sequence ID" value="NZ_JAESIY010000007.1"/>
</dbReference>